<dbReference type="RefSeq" id="WP_345013092.1">
    <property type="nucleotide sequence ID" value="NZ_BAABFC010000014.1"/>
</dbReference>
<comment type="caution">
    <text evidence="2">The sequence shown here is derived from an EMBL/GenBank/DDBJ whole genome shotgun (WGS) entry which is preliminary data.</text>
</comment>
<proteinExistence type="predicted"/>
<name>A0ABP8QEM4_9GAMM</name>
<dbReference type="EMBL" id="BAABFC010000014">
    <property type="protein sequence ID" value="GAA4500506.1"/>
    <property type="molecule type" value="Genomic_DNA"/>
</dbReference>
<accession>A0ABP8QEM4</accession>
<evidence type="ECO:0000256" key="1">
    <source>
        <dbReference type="SAM" id="SignalP"/>
    </source>
</evidence>
<dbReference type="PROSITE" id="PS51257">
    <property type="entry name" value="PROKAR_LIPOPROTEIN"/>
    <property type="match status" value="1"/>
</dbReference>
<keyword evidence="3" id="KW-1185">Reference proteome</keyword>
<evidence type="ECO:0000313" key="3">
    <source>
        <dbReference type="Proteomes" id="UP001501321"/>
    </source>
</evidence>
<sequence>MNKVKGILCLLGLVSSGCIWSSSSDLVLGSIPGVSQLYSYPNNCTEICYQPMSLEQTVAHYLNQSLQRDGYAGQVKVRLEDGQVKVQFPDAVPADYGTRVMAFLGMGQSALTAAQQLNEAHVWAYNWRFFLPHGMALENHHSVQLLHFPPDDSLMQAQDYLKSKTTDRWAALLTLNGVPAEQTPAYQTIIDLAPVAAPANVGSKLAPTYVAFTPYVKGMIQQWSQMPQDGQSYPMVAFGQPVRQWLVQSYGQQFQYAGAAKGKAFATLDLGALDVGGRQVAVLGANHPSQIWYAADPDEYGGDSTKADKIGIQVMGQDLVASCWQAGMGAKPGSDPATQLQQCQQRWPVGSAAVCEQFYQSIRQLNPSEAAERCQAPG</sequence>
<organism evidence="2 3">
    <name type="scientific">Pseudaeromonas paramecii</name>
    <dbReference type="NCBI Taxonomy" id="2138166"/>
    <lineage>
        <taxon>Bacteria</taxon>
        <taxon>Pseudomonadati</taxon>
        <taxon>Pseudomonadota</taxon>
        <taxon>Gammaproteobacteria</taxon>
        <taxon>Aeromonadales</taxon>
        <taxon>Aeromonadaceae</taxon>
        <taxon>Pseudaeromonas</taxon>
    </lineage>
</organism>
<protein>
    <submittedName>
        <fullName evidence="2">Uncharacterized protein</fullName>
    </submittedName>
</protein>
<dbReference type="Proteomes" id="UP001501321">
    <property type="component" value="Unassembled WGS sequence"/>
</dbReference>
<feature type="chain" id="PRO_5046689874" evidence="1">
    <location>
        <begin position="22"/>
        <end position="378"/>
    </location>
</feature>
<evidence type="ECO:0000313" key="2">
    <source>
        <dbReference type="EMBL" id="GAA4500506.1"/>
    </source>
</evidence>
<gene>
    <name evidence="2" type="ORF">GCM10023095_22420</name>
</gene>
<feature type="signal peptide" evidence="1">
    <location>
        <begin position="1"/>
        <end position="21"/>
    </location>
</feature>
<keyword evidence="1" id="KW-0732">Signal</keyword>
<reference evidence="3" key="1">
    <citation type="journal article" date="2019" name="Int. J. Syst. Evol. Microbiol.">
        <title>The Global Catalogue of Microorganisms (GCM) 10K type strain sequencing project: providing services to taxonomists for standard genome sequencing and annotation.</title>
        <authorList>
            <consortium name="The Broad Institute Genomics Platform"/>
            <consortium name="The Broad Institute Genome Sequencing Center for Infectious Disease"/>
            <person name="Wu L."/>
            <person name="Ma J."/>
        </authorList>
    </citation>
    <scope>NUCLEOTIDE SEQUENCE [LARGE SCALE GENOMIC DNA]</scope>
    <source>
        <strain evidence="3">JCM 32226</strain>
    </source>
</reference>